<sequence length="231" mass="26679">MGDTVQETQHIAPMSRHNGLALMLAGLILMPLILLIGYWLDGRAQLVVIFLFLACMVMAILGALKLHEPRYSFSLSHEHLHFHHKIGGWSLHWSNIFRIGQPNLTRGIDQVELPYVGIKVRDIDEILSFMTPRLAVHILTEQRPLLALARRYGVIERHQFHDWLIEDDHYRSENGQHYSGAIAMLGHRMCHMRQLYGYDLLIHESSLDRETSEFVQLLRNYSMKAQAAKVP</sequence>
<proteinExistence type="predicted"/>
<accession>A0ABS3NFM9</accession>
<keyword evidence="3" id="KW-1185">Reference proteome</keyword>
<name>A0ABS3NFM9_9GAMM</name>
<organism evidence="2 3">
    <name type="scientific">Oceanisphaera pacifica</name>
    <dbReference type="NCBI Taxonomy" id="2818389"/>
    <lineage>
        <taxon>Bacteria</taxon>
        <taxon>Pseudomonadati</taxon>
        <taxon>Pseudomonadota</taxon>
        <taxon>Gammaproteobacteria</taxon>
        <taxon>Aeromonadales</taxon>
        <taxon>Aeromonadaceae</taxon>
        <taxon>Oceanisphaera</taxon>
    </lineage>
</organism>
<dbReference type="Proteomes" id="UP000664882">
    <property type="component" value="Unassembled WGS sequence"/>
</dbReference>
<comment type="caution">
    <text evidence="2">The sequence shown here is derived from an EMBL/GenBank/DDBJ whole genome shotgun (WGS) entry which is preliminary data.</text>
</comment>
<evidence type="ECO:0000256" key="1">
    <source>
        <dbReference type="SAM" id="Phobius"/>
    </source>
</evidence>
<gene>
    <name evidence="2" type="ORF">J3U76_07015</name>
</gene>
<keyword evidence="1" id="KW-1133">Transmembrane helix</keyword>
<feature type="transmembrane region" description="Helical" evidence="1">
    <location>
        <begin position="20"/>
        <end position="40"/>
    </location>
</feature>
<keyword evidence="1" id="KW-0812">Transmembrane</keyword>
<dbReference type="InterPro" id="IPR021367">
    <property type="entry name" value="DUF2982"/>
</dbReference>
<evidence type="ECO:0000313" key="3">
    <source>
        <dbReference type="Proteomes" id="UP000664882"/>
    </source>
</evidence>
<reference evidence="2 3" key="1">
    <citation type="submission" date="2021-03" db="EMBL/GenBank/DDBJ databases">
        <title>Oceanisphaera sp. nov., isolated from the intestine.</title>
        <authorList>
            <person name="Zhao L.-H."/>
            <person name="Shi L.-F."/>
        </authorList>
    </citation>
    <scope>NUCLEOTIDE SEQUENCE [LARGE SCALE GENOMIC DNA]</scope>
    <source>
        <strain evidence="2 3">DM8</strain>
    </source>
</reference>
<evidence type="ECO:0000313" key="2">
    <source>
        <dbReference type="EMBL" id="MBO1519379.1"/>
    </source>
</evidence>
<keyword evidence="1" id="KW-0472">Membrane</keyword>
<dbReference type="Pfam" id="PF11201">
    <property type="entry name" value="DUF2982"/>
    <property type="match status" value="1"/>
</dbReference>
<dbReference type="EMBL" id="JAGDFX010000007">
    <property type="protein sequence ID" value="MBO1519379.1"/>
    <property type="molecule type" value="Genomic_DNA"/>
</dbReference>
<feature type="transmembrane region" description="Helical" evidence="1">
    <location>
        <begin position="46"/>
        <end position="64"/>
    </location>
</feature>
<protein>
    <submittedName>
        <fullName evidence="2">DUF2982 domain-containing protein</fullName>
    </submittedName>
</protein>